<dbReference type="AlphaFoldDB" id="A0AAW3HGW0"/>
<evidence type="ECO:0000313" key="2">
    <source>
        <dbReference type="EMBL" id="KJX36054.1"/>
    </source>
</evidence>
<proteinExistence type="predicted"/>
<reference evidence="2 3" key="1">
    <citation type="submission" date="2015-02" db="EMBL/GenBank/DDBJ databases">
        <authorList>
            <person name="Adams M."/>
            <person name="Sutton G."/>
            <person name="Nelson K."/>
            <person name="Bonomo R."/>
            <person name="McCorrison J."/>
            <person name="Sanka R."/>
            <person name="Brinkac L."/>
            <person name="Nierman W."/>
        </authorList>
    </citation>
    <scope>NUCLEOTIDE SEQUENCE [LARGE SCALE GENOMIC DNA]</scope>
    <source>
        <strain evidence="2 3">CIDEIMsCOL9</strain>
    </source>
</reference>
<evidence type="ECO:0000256" key="1">
    <source>
        <dbReference type="SAM" id="Phobius"/>
    </source>
</evidence>
<comment type="caution">
    <text evidence="2">The sequence shown here is derived from an EMBL/GenBank/DDBJ whole genome shotgun (WGS) entry which is preliminary data.</text>
</comment>
<sequence length="112" mass="13226">MMNELIALILPHKSVFYYDGLALGALLALMAAYIDLSFYFRNKKHWCAHNKLESLKDSPEIYHLYMSIRIPSRRKYYSSVPLKVFTDYKVFLMILIMYLGVTVLTMSYVIYH</sequence>
<keyword evidence="1" id="KW-0812">Transmembrane</keyword>
<keyword evidence="3" id="KW-1185">Reference proteome</keyword>
<keyword evidence="1" id="KW-1133">Transmembrane helix</keyword>
<feature type="transmembrane region" description="Helical" evidence="1">
    <location>
        <begin position="90"/>
        <end position="111"/>
    </location>
</feature>
<feature type="transmembrane region" description="Helical" evidence="1">
    <location>
        <begin position="15"/>
        <end position="34"/>
    </location>
</feature>
<dbReference type="RefSeq" id="WP_032639701.1">
    <property type="nucleotide sequence ID" value="NZ_CP043318.1"/>
</dbReference>
<protein>
    <recommendedName>
        <fullName evidence="4">DUF3899 domain-containing protein</fullName>
    </recommendedName>
</protein>
<evidence type="ECO:0008006" key="4">
    <source>
        <dbReference type="Google" id="ProtNLM"/>
    </source>
</evidence>
<name>A0AAW3HGW0_9ENTR</name>
<evidence type="ECO:0000313" key="3">
    <source>
        <dbReference type="Proteomes" id="UP000033354"/>
    </source>
</evidence>
<accession>A0AAW3HGW0</accession>
<keyword evidence="1" id="KW-0472">Membrane</keyword>
<dbReference type="EMBL" id="JZKT01000017">
    <property type="protein sequence ID" value="KJX36054.1"/>
    <property type="molecule type" value="Genomic_DNA"/>
</dbReference>
<organism evidence="2 3">
    <name type="scientific">Enterobacter chengduensis</name>
    <dbReference type="NCBI Taxonomy" id="2494701"/>
    <lineage>
        <taxon>Bacteria</taxon>
        <taxon>Pseudomonadati</taxon>
        <taxon>Pseudomonadota</taxon>
        <taxon>Gammaproteobacteria</taxon>
        <taxon>Enterobacterales</taxon>
        <taxon>Enterobacteriaceae</taxon>
        <taxon>Enterobacter</taxon>
        <taxon>Enterobacter cloacae complex</taxon>
    </lineage>
</organism>
<dbReference type="Proteomes" id="UP000033354">
    <property type="component" value="Unassembled WGS sequence"/>
</dbReference>
<gene>
    <name evidence="2" type="ORF">SG71_11890</name>
</gene>
<dbReference type="GeneID" id="63285900"/>